<feature type="transmembrane region" description="Helical" evidence="5">
    <location>
        <begin position="206"/>
        <end position="227"/>
    </location>
</feature>
<proteinExistence type="predicted"/>
<evidence type="ECO:0000256" key="2">
    <source>
        <dbReference type="ARBA" id="ARBA00022692"/>
    </source>
</evidence>
<feature type="transmembrane region" description="Helical" evidence="5">
    <location>
        <begin position="234"/>
        <end position="251"/>
    </location>
</feature>
<evidence type="ECO:0000256" key="5">
    <source>
        <dbReference type="SAM" id="Phobius"/>
    </source>
</evidence>
<dbReference type="PANTHER" id="PTHR37422:SF13">
    <property type="entry name" value="LIPOPOLYSACCHARIDE BIOSYNTHESIS PROTEIN PA4999-RELATED"/>
    <property type="match status" value="1"/>
</dbReference>
<protein>
    <recommendedName>
        <fullName evidence="6">O-antigen ligase-related domain-containing protein</fullName>
    </recommendedName>
</protein>
<sequence>MTGKWFKTHSDRSLQTAWNCIQLGALALPLFPNLGAIAIFVAVITTLKHRYQQILNLPKIRGLLGLAGLLLLTVIFAENPVDAILGTANFIPYFIVFAALAIVLENLAQLRWLSWLLILPGIPIVILGLGQQFLGWSGIEILHSVIGWVLAPGGNPPGRMASVFMYANILAAYLVIVFALALGLLVAELGLITDINPDKNRLLNNVNPGFFLVIAATTTIFSGLGLIVTNSRNAWVVAVCISLAYAIYLGWNWLLGLVGVVVAAVLGAAFAPSPIRDGLRVIIPGYFWQRLTDENFDRPLETLRITQWRFTWEMTRQRPMTGWGLRNFTPVYEAQMNVWMGHPHSLPLMMMAEVGIPITIAFWAGVGWVLLDGVKLMKAGSLTKGDRLVLFSYIVAFGACVLFNLVDVTIFDFRVNLLGWLLLAGIYGVTKN</sequence>
<accession>A0A5M3T1V8</accession>
<dbReference type="Proteomes" id="UP000326169">
    <property type="component" value="Unassembled WGS sequence"/>
</dbReference>
<feature type="transmembrane region" description="Helical" evidence="5">
    <location>
        <begin position="59"/>
        <end position="77"/>
    </location>
</feature>
<comment type="subcellular location">
    <subcellularLocation>
        <location evidence="1">Membrane</location>
        <topology evidence="1">Multi-pass membrane protein</topology>
    </subcellularLocation>
</comment>
<keyword evidence="4 5" id="KW-0472">Membrane</keyword>
<keyword evidence="3 5" id="KW-1133">Transmembrane helix</keyword>
<keyword evidence="8" id="KW-1185">Reference proteome</keyword>
<reference evidence="7 8" key="1">
    <citation type="journal article" date="2019" name="J Genomics">
        <title>The Draft Genome of a Hydrogen-producing Cyanobacterium, Arthrospira platensis NIES-46.</title>
        <authorList>
            <person name="Suzuki S."/>
            <person name="Yamaguchi H."/>
            <person name="Kawachi M."/>
        </authorList>
    </citation>
    <scope>NUCLEOTIDE SEQUENCE [LARGE SCALE GENOMIC DNA]</scope>
    <source>
        <strain evidence="7 8">NIES-46</strain>
    </source>
</reference>
<dbReference type="PANTHER" id="PTHR37422">
    <property type="entry name" value="TEICHURONIC ACID BIOSYNTHESIS PROTEIN TUAE"/>
    <property type="match status" value="1"/>
</dbReference>
<dbReference type="InterPro" id="IPR051533">
    <property type="entry name" value="WaaL-like"/>
</dbReference>
<feature type="transmembrane region" description="Helical" evidence="5">
    <location>
        <begin position="23"/>
        <end position="47"/>
    </location>
</feature>
<evidence type="ECO:0000259" key="6">
    <source>
        <dbReference type="Pfam" id="PF04932"/>
    </source>
</evidence>
<organism evidence="7 8">
    <name type="scientific">Limnospira platensis NIES-46</name>
    <dbReference type="NCBI Taxonomy" id="1236695"/>
    <lineage>
        <taxon>Bacteria</taxon>
        <taxon>Bacillati</taxon>
        <taxon>Cyanobacteriota</taxon>
        <taxon>Cyanophyceae</taxon>
        <taxon>Oscillatoriophycideae</taxon>
        <taxon>Oscillatoriales</taxon>
        <taxon>Sirenicapillariaceae</taxon>
        <taxon>Limnospira</taxon>
    </lineage>
</organism>
<dbReference type="RefSeq" id="WP_014274717.1">
    <property type="nucleotide sequence ID" value="NZ_BIMW01000075.1"/>
</dbReference>
<feature type="transmembrane region" description="Helical" evidence="5">
    <location>
        <begin position="346"/>
        <end position="368"/>
    </location>
</feature>
<evidence type="ECO:0000256" key="1">
    <source>
        <dbReference type="ARBA" id="ARBA00004141"/>
    </source>
</evidence>
<feature type="transmembrane region" description="Helical" evidence="5">
    <location>
        <begin position="83"/>
        <end position="103"/>
    </location>
</feature>
<comment type="caution">
    <text evidence="7">The sequence shown here is derived from an EMBL/GenBank/DDBJ whole genome shotgun (WGS) entry which is preliminary data.</text>
</comment>
<evidence type="ECO:0000313" key="8">
    <source>
        <dbReference type="Proteomes" id="UP000326169"/>
    </source>
</evidence>
<name>A0A5M3T1V8_LIMPL</name>
<evidence type="ECO:0000313" key="7">
    <source>
        <dbReference type="EMBL" id="GCE93584.1"/>
    </source>
</evidence>
<dbReference type="EMBL" id="BIMW01000075">
    <property type="protein sequence ID" value="GCE93584.1"/>
    <property type="molecule type" value="Genomic_DNA"/>
</dbReference>
<dbReference type="InterPro" id="IPR007016">
    <property type="entry name" value="O-antigen_ligase-rel_domated"/>
</dbReference>
<feature type="transmembrane region" description="Helical" evidence="5">
    <location>
        <begin position="110"/>
        <end position="127"/>
    </location>
</feature>
<feature type="transmembrane region" description="Helical" evidence="5">
    <location>
        <begin position="388"/>
        <end position="406"/>
    </location>
</feature>
<gene>
    <name evidence="7" type="ORF">NIES46_16350</name>
</gene>
<feature type="transmembrane region" description="Helical" evidence="5">
    <location>
        <begin position="163"/>
        <end position="186"/>
    </location>
</feature>
<evidence type="ECO:0000256" key="4">
    <source>
        <dbReference type="ARBA" id="ARBA00023136"/>
    </source>
</evidence>
<dbReference type="Pfam" id="PF04932">
    <property type="entry name" value="Wzy_C"/>
    <property type="match status" value="1"/>
</dbReference>
<evidence type="ECO:0000256" key="3">
    <source>
        <dbReference type="ARBA" id="ARBA00022989"/>
    </source>
</evidence>
<dbReference type="GeneID" id="301682494"/>
<feature type="transmembrane region" description="Helical" evidence="5">
    <location>
        <begin position="257"/>
        <end position="275"/>
    </location>
</feature>
<keyword evidence="2 5" id="KW-0812">Transmembrane</keyword>
<feature type="domain" description="O-antigen ligase-related" evidence="6">
    <location>
        <begin position="219"/>
        <end position="362"/>
    </location>
</feature>